<gene>
    <name evidence="2" type="ORF">Fot_11140</name>
</gene>
<proteinExistence type="predicted"/>
<dbReference type="Pfam" id="PF07990">
    <property type="entry name" value="NABP"/>
    <property type="match status" value="1"/>
</dbReference>
<dbReference type="InterPro" id="IPR012940">
    <property type="entry name" value="NABP"/>
</dbReference>
<dbReference type="Proteomes" id="UP001604277">
    <property type="component" value="Unassembled WGS sequence"/>
</dbReference>
<evidence type="ECO:0000259" key="1">
    <source>
        <dbReference type="Pfam" id="PF07990"/>
    </source>
</evidence>
<organism evidence="2 3">
    <name type="scientific">Forsythia ovata</name>
    <dbReference type="NCBI Taxonomy" id="205694"/>
    <lineage>
        <taxon>Eukaryota</taxon>
        <taxon>Viridiplantae</taxon>
        <taxon>Streptophyta</taxon>
        <taxon>Embryophyta</taxon>
        <taxon>Tracheophyta</taxon>
        <taxon>Spermatophyta</taxon>
        <taxon>Magnoliopsida</taxon>
        <taxon>eudicotyledons</taxon>
        <taxon>Gunneridae</taxon>
        <taxon>Pentapetalae</taxon>
        <taxon>asterids</taxon>
        <taxon>lamiids</taxon>
        <taxon>Lamiales</taxon>
        <taxon>Oleaceae</taxon>
        <taxon>Forsythieae</taxon>
        <taxon>Forsythia</taxon>
    </lineage>
</organism>
<feature type="domain" description="Nucleic acid binding NABP" evidence="1">
    <location>
        <begin position="90"/>
        <end position="189"/>
    </location>
</feature>
<dbReference type="AlphaFoldDB" id="A0ABD1WJJ2"/>
<protein>
    <submittedName>
        <fullName evidence="2">Pumilio-like protein 2-like</fullName>
    </submittedName>
</protein>
<keyword evidence="3" id="KW-1185">Reference proteome</keyword>
<evidence type="ECO:0000313" key="2">
    <source>
        <dbReference type="EMBL" id="KAL2549610.1"/>
    </source>
</evidence>
<sequence length="192" mass="20258">MQDDTSNVTSVSRHPFCPASCAFEEVESSESKSALRHELASLDALRFEANIKGVSSFQKIGSLASQKYGSALGTSLSGSAATHDPEVVARVHSPHVPHVGGGKLSSLDKRSANVPKSFDDASPDIGESADLVAALSGMNLVAALSGMSLSVDNTVDEGNHRGSQIHPRIDAHENPFHLHNARIQSNHNSNLN</sequence>
<evidence type="ECO:0000313" key="3">
    <source>
        <dbReference type="Proteomes" id="UP001604277"/>
    </source>
</evidence>
<name>A0ABD1WJJ2_9LAMI</name>
<reference evidence="3" key="1">
    <citation type="submission" date="2024-07" db="EMBL/GenBank/DDBJ databases">
        <title>Two chromosome-level genome assemblies of Korean endemic species Abeliophyllum distichum and Forsythia ovata (Oleaceae).</title>
        <authorList>
            <person name="Jang H."/>
        </authorList>
    </citation>
    <scope>NUCLEOTIDE SEQUENCE [LARGE SCALE GENOMIC DNA]</scope>
</reference>
<accession>A0ABD1WJJ2</accession>
<dbReference type="EMBL" id="JBFOLJ010000003">
    <property type="protein sequence ID" value="KAL2549610.1"/>
    <property type="molecule type" value="Genomic_DNA"/>
</dbReference>
<comment type="caution">
    <text evidence="2">The sequence shown here is derived from an EMBL/GenBank/DDBJ whole genome shotgun (WGS) entry which is preliminary data.</text>
</comment>